<evidence type="ECO:0000313" key="17">
    <source>
        <dbReference type="Proteomes" id="UP000010119"/>
    </source>
</evidence>
<dbReference type="PROSITE" id="PS51747">
    <property type="entry name" value="CYT_DCMP_DEAMINASES_2"/>
    <property type="match status" value="1"/>
</dbReference>
<dbReference type="STRING" id="525367.HMPREF0556_11904"/>
<dbReference type="NCBIfam" id="TIGR00326">
    <property type="entry name" value="eubact_ribD"/>
    <property type="match status" value="1"/>
</dbReference>
<dbReference type="InterPro" id="IPR004794">
    <property type="entry name" value="Eubact_RibD"/>
</dbReference>
<dbReference type="GO" id="GO:0008703">
    <property type="term" value="F:5-amino-6-(5-phosphoribosylamino)uracil reductase activity"/>
    <property type="evidence" value="ECO:0007669"/>
    <property type="project" value="UniProtKB-EC"/>
</dbReference>
<dbReference type="GO" id="GO:0008835">
    <property type="term" value="F:diaminohydroxyphosphoribosylaminopyrimidine deaminase activity"/>
    <property type="evidence" value="ECO:0007669"/>
    <property type="project" value="UniProtKB-EC"/>
</dbReference>
<feature type="binding site" evidence="14">
    <location>
        <position position="100"/>
    </location>
    <ligand>
        <name>Zn(2+)</name>
        <dbReference type="ChEBI" id="CHEBI:29105"/>
        <note>catalytic</note>
    </ligand>
</feature>
<dbReference type="eggNOG" id="COG1985">
    <property type="taxonomic scope" value="Bacteria"/>
</dbReference>
<comment type="similarity">
    <text evidence="5 11">In the C-terminal section; belongs to the HTP reductase family.</text>
</comment>
<dbReference type="CDD" id="cd01284">
    <property type="entry name" value="Riboflavin_deaminase-reductase"/>
    <property type="match status" value="1"/>
</dbReference>
<evidence type="ECO:0000256" key="13">
    <source>
        <dbReference type="PIRSR" id="PIRSR006769-2"/>
    </source>
</evidence>
<feature type="domain" description="CMP/dCMP-type deaminase" evidence="15">
    <location>
        <begin position="24"/>
        <end position="139"/>
    </location>
</feature>
<dbReference type="Pfam" id="PF00383">
    <property type="entry name" value="dCMP_cyt_deam_1"/>
    <property type="match status" value="1"/>
</dbReference>
<feature type="binding site" evidence="14">
    <location>
        <position position="109"/>
    </location>
    <ligand>
        <name>Zn(2+)</name>
        <dbReference type="ChEBI" id="CHEBI:29105"/>
        <note>catalytic</note>
    </ligand>
</feature>
<dbReference type="Pfam" id="PF01872">
    <property type="entry name" value="RibD_C"/>
    <property type="match status" value="1"/>
</dbReference>
<keyword evidence="6 11" id="KW-0521">NADP</keyword>
<dbReference type="Proteomes" id="UP000010119">
    <property type="component" value="Unassembled WGS sequence"/>
</dbReference>
<dbReference type="EC" id="3.5.4.26" evidence="11"/>
<dbReference type="GO" id="GO:0046872">
    <property type="term" value="F:metal ion binding"/>
    <property type="evidence" value="ECO:0007669"/>
    <property type="project" value="UniProtKB-KW"/>
</dbReference>
<sequence length="394" mass="44188">MLKFGALPFWWGFFMYKGVKRVLDKHEKWMAIAIKEARKGRGKTYKNPLVGAVIVKADRLIGKGYHASYGDVHAEVNAFQNVSNPEETKHSSIYVTLEPCAHHGKQPPCCEKIVEMGIEHVYVAQLDSNPLVRGKGVAYLEAHGIKVTIGVLEKEAEQLNPAFHFFHRHRRPLVTLKQAVTIDGKTNSSAASRTYLTDEKTSEDVQQLRMGSQAILVGSETVLIDDPALTIRSNVVPYPPVRIVLDRRGRTVDQKFQLWRDGLAETWLFTGNEPDINFAEHVRVFVDPDWTTEKVIRILAEEGIQSLCIEGGAAIHDAFLAAGKVDRIVSYVAPYLLGGNARPAVASKRQTDALTAFELSHVEQLKEDVKLVYHRREADKCLPESSERSVRSLR</sequence>
<dbReference type="GO" id="GO:0009231">
    <property type="term" value="P:riboflavin biosynthetic process"/>
    <property type="evidence" value="ECO:0007669"/>
    <property type="project" value="UniProtKB-UniPathway"/>
</dbReference>
<comment type="catalytic activity">
    <reaction evidence="9 11">
        <text>5-amino-6-(5-phospho-D-ribitylamino)uracil + NADP(+) = 5-amino-6-(5-phospho-D-ribosylamino)uracil + NADPH + H(+)</text>
        <dbReference type="Rhea" id="RHEA:17845"/>
        <dbReference type="ChEBI" id="CHEBI:15378"/>
        <dbReference type="ChEBI" id="CHEBI:57783"/>
        <dbReference type="ChEBI" id="CHEBI:58349"/>
        <dbReference type="ChEBI" id="CHEBI:58421"/>
        <dbReference type="ChEBI" id="CHEBI:58453"/>
        <dbReference type="EC" id="1.1.1.193"/>
    </reaction>
</comment>
<feature type="binding site" evidence="13">
    <location>
        <begin position="312"/>
        <end position="318"/>
    </location>
    <ligand>
        <name>NADP(+)</name>
        <dbReference type="ChEBI" id="CHEBI:58349"/>
    </ligand>
</feature>
<evidence type="ECO:0000256" key="12">
    <source>
        <dbReference type="PIRSR" id="PIRSR006769-1"/>
    </source>
</evidence>
<dbReference type="InterPro" id="IPR002125">
    <property type="entry name" value="CMP_dCMP_dom"/>
</dbReference>
<dbReference type="Gene3D" id="3.40.430.10">
    <property type="entry name" value="Dihydrofolate Reductase, subunit A"/>
    <property type="match status" value="1"/>
</dbReference>
<organism evidence="16 17">
    <name type="scientific">Listeria grayi DSM 20601</name>
    <dbReference type="NCBI Taxonomy" id="525367"/>
    <lineage>
        <taxon>Bacteria</taxon>
        <taxon>Bacillati</taxon>
        <taxon>Bacillota</taxon>
        <taxon>Bacilli</taxon>
        <taxon>Bacillales</taxon>
        <taxon>Listeriaceae</taxon>
        <taxon>Listeria</taxon>
    </lineage>
</organism>
<keyword evidence="11" id="KW-0378">Hydrolase</keyword>
<evidence type="ECO:0000313" key="16">
    <source>
        <dbReference type="EMBL" id="EFI83219.1"/>
    </source>
</evidence>
<keyword evidence="17" id="KW-1185">Reference proteome</keyword>
<dbReference type="Gene3D" id="3.40.140.10">
    <property type="entry name" value="Cytidine Deaminase, domain 2"/>
    <property type="match status" value="1"/>
</dbReference>
<dbReference type="EC" id="1.1.1.193" evidence="11"/>
<accession>D7V0Y7</accession>
<dbReference type="InterPro" id="IPR016193">
    <property type="entry name" value="Cytidine_deaminase-like"/>
</dbReference>
<dbReference type="PANTHER" id="PTHR38011">
    <property type="entry name" value="DIHYDROFOLATE REDUCTASE FAMILY PROTEIN (AFU_ORTHOLOGUE AFUA_8G06820)"/>
    <property type="match status" value="1"/>
</dbReference>
<evidence type="ECO:0000256" key="7">
    <source>
        <dbReference type="ARBA" id="ARBA00023002"/>
    </source>
</evidence>
<feature type="active site" description="Proton donor" evidence="12">
    <location>
        <position position="75"/>
    </location>
</feature>
<dbReference type="AlphaFoldDB" id="D7V0Y7"/>
<proteinExistence type="inferred from homology"/>
<dbReference type="EMBL" id="ACCR02000005">
    <property type="protein sequence ID" value="EFI83219.1"/>
    <property type="molecule type" value="Genomic_DNA"/>
</dbReference>
<feature type="binding site" evidence="13">
    <location>
        <position position="229"/>
    </location>
    <ligand>
        <name>substrate</name>
    </ligand>
</feature>
<keyword evidence="11 14" id="KW-0862">Zinc</keyword>
<dbReference type="SUPFAM" id="SSF53597">
    <property type="entry name" value="Dihydrofolate reductase-like"/>
    <property type="match status" value="1"/>
</dbReference>
<feature type="binding site" evidence="13">
    <location>
        <position position="232"/>
    </location>
    <ligand>
        <name>substrate</name>
    </ligand>
</feature>
<dbReference type="InterPro" id="IPR024072">
    <property type="entry name" value="DHFR-like_dom_sf"/>
</dbReference>
<comment type="caution">
    <text evidence="16">The sequence shown here is derived from an EMBL/GenBank/DDBJ whole genome shotgun (WGS) entry which is preliminary data.</text>
</comment>
<feature type="binding site" evidence="13">
    <location>
        <position position="179"/>
    </location>
    <ligand>
        <name>NADP(+)</name>
        <dbReference type="ChEBI" id="CHEBI:58349"/>
    </ligand>
</feature>
<evidence type="ECO:0000256" key="6">
    <source>
        <dbReference type="ARBA" id="ARBA00022857"/>
    </source>
</evidence>
<keyword evidence="11" id="KW-0686">Riboflavin biosynthesis</keyword>
<comment type="pathway">
    <text evidence="3 11">Cofactor biosynthesis; riboflavin biosynthesis; 5-amino-6-(D-ribitylamino)uracil from GTP: step 3/4.</text>
</comment>
<evidence type="ECO:0000256" key="4">
    <source>
        <dbReference type="ARBA" id="ARBA00005259"/>
    </source>
</evidence>
<keyword evidence="11 14" id="KW-0479">Metal-binding</keyword>
<evidence type="ECO:0000256" key="3">
    <source>
        <dbReference type="ARBA" id="ARBA00004910"/>
    </source>
</evidence>
<keyword evidence="8" id="KW-0511">Multifunctional enzyme</keyword>
<comment type="pathway">
    <text evidence="2 11">Cofactor biosynthesis; riboflavin biosynthesis; 5-amino-6-(D-ribitylamino)uracil from GTP: step 2/4.</text>
</comment>
<dbReference type="InterPro" id="IPR050765">
    <property type="entry name" value="Riboflavin_Biosynth_HTPR"/>
</dbReference>
<evidence type="ECO:0000256" key="2">
    <source>
        <dbReference type="ARBA" id="ARBA00004882"/>
    </source>
</evidence>
<comment type="similarity">
    <text evidence="4 11">In the N-terminal section; belongs to the cytidine and deoxycytidylate deaminase family.</text>
</comment>
<dbReference type="PIRSF" id="PIRSF006769">
    <property type="entry name" value="RibD"/>
    <property type="match status" value="1"/>
</dbReference>
<comment type="catalytic activity">
    <reaction evidence="10 11">
        <text>2,5-diamino-6-hydroxy-4-(5-phosphoribosylamino)-pyrimidine + H2O + H(+) = 5-amino-6-(5-phospho-D-ribosylamino)uracil + NH4(+)</text>
        <dbReference type="Rhea" id="RHEA:21868"/>
        <dbReference type="ChEBI" id="CHEBI:15377"/>
        <dbReference type="ChEBI" id="CHEBI:15378"/>
        <dbReference type="ChEBI" id="CHEBI:28938"/>
        <dbReference type="ChEBI" id="CHEBI:58453"/>
        <dbReference type="ChEBI" id="CHEBI:58614"/>
        <dbReference type="EC" id="3.5.4.26"/>
    </reaction>
</comment>
<name>D7V0Y7_LISGR</name>
<evidence type="ECO:0000259" key="15">
    <source>
        <dbReference type="PROSITE" id="PS51747"/>
    </source>
</evidence>
<feature type="binding site" evidence="13">
    <location>
        <position position="209"/>
    </location>
    <ligand>
        <name>substrate</name>
    </ligand>
</feature>
<evidence type="ECO:0000256" key="11">
    <source>
        <dbReference type="PIRNR" id="PIRNR006769"/>
    </source>
</evidence>
<evidence type="ECO:0000256" key="1">
    <source>
        <dbReference type="ARBA" id="ARBA00002151"/>
    </source>
</evidence>
<dbReference type="eggNOG" id="COG0117">
    <property type="taxonomic scope" value="Bacteria"/>
</dbReference>
<comment type="cofactor">
    <cofactor evidence="11 14">
        <name>Zn(2+)</name>
        <dbReference type="ChEBI" id="CHEBI:29105"/>
    </cofactor>
    <text evidence="11 14">Binds 1 zinc ion.</text>
</comment>
<evidence type="ECO:0000256" key="14">
    <source>
        <dbReference type="PIRSR" id="PIRSR006769-3"/>
    </source>
</evidence>
<dbReference type="PANTHER" id="PTHR38011:SF7">
    <property type="entry name" value="2,5-DIAMINO-6-RIBOSYLAMINO-4(3H)-PYRIMIDINONE 5'-PHOSPHATE REDUCTASE"/>
    <property type="match status" value="1"/>
</dbReference>
<evidence type="ECO:0000256" key="9">
    <source>
        <dbReference type="ARBA" id="ARBA00049861"/>
    </source>
</evidence>
<feature type="binding site" evidence="13">
    <location>
        <position position="221"/>
    </location>
    <ligand>
        <name>NADP(+)</name>
        <dbReference type="ChEBI" id="CHEBI:58349"/>
    </ligand>
</feature>
<feature type="binding site" evidence="13">
    <location>
        <position position="225"/>
    </location>
    <ligand>
        <name>NADP(+)</name>
        <dbReference type="ChEBI" id="CHEBI:58349"/>
    </ligand>
</feature>
<gene>
    <name evidence="16" type="primary">ribD</name>
    <name evidence="16" type="ORF">HMPREF0556_11904</name>
</gene>
<protein>
    <recommendedName>
        <fullName evidence="11">Riboflavin biosynthesis protein RibD</fullName>
    </recommendedName>
    <domain>
        <recommendedName>
            <fullName evidence="11">Diaminohydroxyphosphoribosylaminopyrimidine deaminase</fullName>
            <shortName evidence="11">DRAP deaminase</shortName>
            <ecNumber evidence="11">3.5.4.26</ecNumber>
        </recommendedName>
        <alternativeName>
            <fullName evidence="11">Riboflavin-specific deaminase</fullName>
        </alternativeName>
    </domain>
    <domain>
        <recommendedName>
            <fullName evidence="11">5-amino-6-(5-phosphoribosylamino)uracil reductase</fullName>
            <ecNumber evidence="11">1.1.1.193</ecNumber>
        </recommendedName>
        <alternativeName>
            <fullName evidence="11">HTP reductase</fullName>
        </alternativeName>
    </domain>
</protein>
<dbReference type="SUPFAM" id="SSF53927">
    <property type="entry name" value="Cytidine deaminase-like"/>
    <property type="match status" value="1"/>
</dbReference>
<comment type="function">
    <text evidence="1 11">Converts 2,5-diamino-6-(ribosylamino)-4(3h)-pyrimidinone 5'-phosphate into 5-amino-6-(ribosylamino)-2,4(1h,3h)-pyrimidinedione 5'-phosphate.</text>
</comment>
<feature type="binding site" evidence="14">
    <location>
        <position position="73"/>
    </location>
    <ligand>
        <name>Zn(2+)</name>
        <dbReference type="ChEBI" id="CHEBI:29105"/>
        <note>catalytic</note>
    </ligand>
</feature>
<reference evidence="16" key="1">
    <citation type="submission" date="2010-06" db="EMBL/GenBank/DDBJ databases">
        <authorList>
            <person name="Muzny D."/>
            <person name="Qin X."/>
            <person name="Buhay C."/>
            <person name="Dugan-Rocha S."/>
            <person name="Ding Y."/>
            <person name="Chen G."/>
            <person name="Hawes A."/>
            <person name="Holder M."/>
            <person name="Jhangiani S."/>
            <person name="Johnson A."/>
            <person name="Khan Z."/>
            <person name="Li Z."/>
            <person name="Liu W."/>
            <person name="Liu X."/>
            <person name="Perez L."/>
            <person name="Shen H."/>
            <person name="Wang Q."/>
            <person name="Watt J."/>
            <person name="Xi L."/>
            <person name="Xin Y."/>
            <person name="Zhou J."/>
            <person name="Deng J."/>
            <person name="Jiang H."/>
            <person name="Liu Y."/>
            <person name="Qu J."/>
            <person name="Song X.-Z."/>
            <person name="Zhang L."/>
            <person name="Villasana D."/>
            <person name="Johnson A."/>
            <person name="Liu J."/>
            <person name="Liyanage D."/>
            <person name="Lorensuhewa L."/>
            <person name="Robinson T."/>
            <person name="Song A."/>
            <person name="Song B.-B."/>
            <person name="Dinh H."/>
            <person name="Thornton R."/>
            <person name="Coyle M."/>
            <person name="Francisco L."/>
            <person name="Jackson L."/>
            <person name="Javaid M."/>
            <person name="Korchina V."/>
            <person name="Kovar C."/>
            <person name="Mata R."/>
            <person name="Mathew T."/>
            <person name="Ngo R."/>
            <person name="Nguyen L."/>
            <person name="Nguyen N."/>
            <person name="Okwuonu G."/>
            <person name="Ongeri F."/>
            <person name="Pham C."/>
            <person name="Simmons D."/>
            <person name="Wilczek-Boney K."/>
            <person name="Hale W."/>
            <person name="Jakkamsetti A."/>
            <person name="Pham P."/>
            <person name="Ruth R."/>
            <person name="San Lucas F."/>
            <person name="Warren J."/>
            <person name="Zhang J."/>
            <person name="Zhao Z."/>
            <person name="Zhou C."/>
            <person name="Zhu D."/>
            <person name="Lee S."/>
            <person name="Bess C."/>
            <person name="Blankenburg K."/>
            <person name="Forbes L."/>
            <person name="Fu Q."/>
            <person name="Gubbala S."/>
            <person name="Hirani K."/>
            <person name="Jayaseelan J.C."/>
            <person name="Lara F."/>
            <person name="Munidasa M."/>
            <person name="Palculict T."/>
            <person name="Patil S."/>
            <person name="Pu L.-L."/>
            <person name="Saada N."/>
            <person name="Tang L."/>
            <person name="Weissenberger G."/>
            <person name="Zhu Y."/>
            <person name="Hemphill L."/>
            <person name="Shang Y."/>
            <person name="Youmans B."/>
            <person name="Ayvaz T."/>
            <person name="Ross M."/>
            <person name="Santibanez J."/>
            <person name="Aqrawi P."/>
            <person name="Gross S."/>
            <person name="Joshi V."/>
            <person name="Fowler G."/>
            <person name="Nazareth L."/>
            <person name="Reid J."/>
            <person name="Worley K."/>
            <person name="Petrosino J."/>
            <person name="Highlander S."/>
            <person name="Gibbs R."/>
        </authorList>
    </citation>
    <scope>NUCLEOTIDE SEQUENCE [LARGE SCALE GENOMIC DNA]</scope>
    <source>
        <strain evidence="16">DSM 20601</strain>
    </source>
</reference>
<evidence type="ECO:0000256" key="10">
    <source>
        <dbReference type="ARBA" id="ARBA00049886"/>
    </source>
</evidence>
<keyword evidence="7 11" id="KW-0560">Oxidoreductase</keyword>
<dbReference type="InterPro" id="IPR002734">
    <property type="entry name" value="RibDG_C"/>
</dbReference>
<evidence type="ECO:0000256" key="5">
    <source>
        <dbReference type="ARBA" id="ARBA00007417"/>
    </source>
</evidence>
<feature type="binding site" evidence="13">
    <location>
        <position position="310"/>
    </location>
    <ligand>
        <name>substrate</name>
    </ligand>
</feature>
<dbReference type="UniPathway" id="UPA00275">
    <property type="reaction ID" value="UER00401"/>
</dbReference>
<dbReference type="HOGENOM" id="CLU_036590_1_2_9"/>
<evidence type="ECO:0000256" key="8">
    <source>
        <dbReference type="ARBA" id="ARBA00023268"/>
    </source>
</evidence>